<comment type="caution">
    <text evidence="2">The sequence shown here is derived from an EMBL/GenBank/DDBJ whole genome shotgun (WGS) entry which is preliminary data.</text>
</comment>
<feature type="compositionally biased region" description="Low complexity" evidence="1">
    <location>
        <begin position="444"/>
        <end position="454"/>
    </location>
</feature>
<proteinExistence type="predicted"/>
<name>A0A258HS06_9CAUL</name>
<evidence type="ECO:0000313" key="3">
    <source>
        <dbReference type="Proteomes" id="UP000216147"/>
    </source>
</evidence>
<dbReference type="Proteomes" id="UP000216147">
    <property type="component" value="Unassembled WGS sequence"/>
</dbReference>
<gene>
    <name evidence="2" type="ORF">B7Y86_01435</name>
</gene>
<feature type="region of interest" description="Disordered" evidence="1">
    <location>
        <begin position="443"/>
        <end position="463"/>
    </location>
</feature>
<sequence length="463" mass="49936">MAELSVAQRAVLAQMLERVPDRVLTILSGAVAQMPGERAVALSIMLADESTDRRRRAIAFAPLLPMFQRRPDGVESLTFPAGVLPRLWKAASSREPELLLALDDYRPIEENPKMCAVANRICVAAAAAVRDKPEVVWPSNGGDEAARIKGLGELALCFDLAAMARRGLLNLPDLILRPTGDQLAELRLLIRDCAEITVDGGPRMLEIMFAHLGDASLILRLVVHSSHAAAKEGFLSESEMAGFVNRLIAEVEARITRIASYKPGAKADPGPGVRTDIAWCAETLGELDATLKLDPEGEWGKQAREARDRINGTLSRSLRSLDKALDRLMPSKSVKTTGRMTRQAPDLEAEAPPLEAVQAAIVLLTLLGAIRTAAKVFGCESLRYQLVQSVTERVTVYVDQVVEAVNAGDAPDQRKSLALVETLAKCLLLIDATDAARTARRRAAAAGARPSSAATQERSPRAA</sequence>
<dbReference type="EMBL" id="NCEQ01000001">
    <property type="protein sequence ID" value="OYX59113.1"/>
    <property type="molecule type" value="Genomic_DNA"/>
</dbReference>
<reference evidence="2 3" key="1">
    <citation type="submission" date="2017-03" db="EMBL/GenBank/DDBJ databases">
        <title>Lifting the veil on microbial sulfur biogeochemistry in mining wastewaters.</title>
        <authorList>
            <person name="Kantor R.S."/>
            <person name="Colenbrander Nelson T."/>
            <person name="Marshall S."/>
            <person name="Bennett D."/>
            <person name="Apte S."/>
            <person name="Camacho D."/>
            <person name="Thomas B.C."/>
            <person name="Warren L.A."/>
            <person name="Banfield J.F."/>
        </authorList>
    </citation>
    <scope>NUCLEOTIDE SEQUENCE [LARGE SCALE GENOMIC DNA]</scope>
    <source>
        <strain evidence="2">32-68-21</strain>
    </source>
</reference>
<accession>A0A258HS06</accession>
<evidence type="ECO:0000313" key="2">
    <source>
        <dbReference type="EMBL" id="OYX59113.1"/>
    </source>
</evidence>
<organism evidence="2 3">
    <name type="scientific">Brevundimonas subvibrioides</name>
    <dbReference type="NCBI Taxonomy" id="74313"/>
    <lineage>
        <taxon>Bacteria</taxon>
        <taxon>Pseudomonadati</taxon>
        <taxon>Pseudomonadota</taxon>
        <taxon>Alphaproteobacteria</taxon>
        <taxon>Caulobacterales</taxon>
        <taxon>Caulobacteraceae</taxon>
        <taxon>Brevundimonas</taxon>
    </lineage>
</organism>
<dbReference type="AlphaFoldDB" id="A0A258HS06"/>
<evidence type="ECO:0000256" key="1">
    <source>
        <dbReference type="SAM" id="MobiDB-lite"/>
    </source>
</evidence>
<protein>
    <submittedName>
        <fullName evidence="2">Uncharacterized protein</fullName>
    </submittedName>
</protein>